<evidence type="ECO:0000313" key="2">
    <source>
        <dbReference type="Proteomes" id="UP001500194"/>
    </source>
</evidence>
<gene>
    <name evidence="1" type="ORF">GCM10009019_09430</name>
</gene>
<name>A0AAV3SZB4_9EURY</name>
<organism evidence="1 2">
    <name type="scientific">Salarchaeum japonicum</name>
    <dbReference type="NCBI Taxonomy" id="555573"/>
    <lineage>
        <taxon>Archaea</taxon>
        <taxon>Methanobacteriati</taxon>
        <taxon>Methanobacteriota</taxon>
        <taxon>Stenosarchaea group</taxon>
        <taxon>Halobacteria</taxon>
        <taxon>Halobacteriales</taxon>
        <taxon>Halobacteriaceae</taxon>
    </lineage>
</organism>
<evidence type="ECO:0000313" key="1">
    <source>
        <dbReference type="EMBL" id="GAA0648918.1"/>
    </source>
</evidence>
<dbReference type="EMBL" id="BAAADU010000002">
    <property type="protein sequence ID" value="GAA0648918.1"/>
    <property type="molecule type" value="Genomic_DNA"/>
</dbReference>
<dbReference type="GeneID" id="68571931"/>
<accession>A0AAV3SZB4</accession>
<dbReference type="AlphaFoldDB" id="A0AAV3SZB4"/>
<comment type="caution">
    <text evidence="1">The sequence shown here is derived from an EMBL/GenBank/DDBJ whole genome shotgun (WGS) entry which is preliminary data.</text>
</comment>
<dbReference type="RefSeq" id="WP_227261352.1">
    <property type="nucleotide sequence ID" value="NZ_BAAADU010000002.1"/>
</dbReference>
<keyword evidence="2" id="KW-1185">Reference proteome</keyword>
<protein>
    <recommendedName>
        <fullName evidence="3">DUF3006 domain-containing protein</fullName>
    </recommendedName>
</protein>
<sequence>MSDAETKTIEGFLTVNWQDETLRVRKTKPEAGERGRTELVLPISLDVHVPEIDTPVIEGDITVPAADVEASLLAERAQEDEGDS</sequence>
<reference evidence="1 2" key="1">
    <citation type="journal article" date="2019" name="Int. J. Syst. Evol. Microbiol.">
        <title>The Global Catalogue of Microorganisms (GCM) 10K type strain sequencing project: providing services to taxonomists for standard genome sequencing and annotation.</title>
        <authorList>
            <consortium name="The Broad Institute Genomics Platform"/>
            <consortium name="The Broad Institute Genome Sequencing Center for Infectious Disease"/>
            <person name="Wu L."/>
            <person name="Ma J."/>
        </authorList>
    </citation>
    <scope>NUCLEOTIDE SEQUENCE [LARGE SCALE GENOMIC DNA]</scope>
    <source>
        <strain evidence="1 2">JCM 16327</strain>
    </source>
</reference>
<evidence type="ECO:0008006" key="3">
    <source>
        <dbReference type="Google" id="ProtNLM"/>
    </source>
</evidence>
<proteinExistence type="predicted"/>
<dbReference type="Proteomes" id="UP001500194">
    <property type="component" value="Unassembled WGS sequence"/>
</dbReference>